<organism evidence="12 13">
    <name type="scientific">Balneatrix alpica</name>
    <dbReference type="NCBI Taxonomy" id="75684"/>
    <lineage>
        <taxon>Bacteria</taxon>
        <taxon>Pseudomonadati</taxon>
        <taxon>Pseudomonadota</taxon>
        <taxon>Gammaproteobacteria</taxon>
        <taxon>Oceanospirillales</taxon>
        <taxon>Balneatrichaceae</taxon>
        <taxon>Balneatrix</taxon>
    </lineage>
</organism>
<feature type="compositionally biased region" description="Polar residues" evidence="8">
    <location>
        <begin position="411"/>
        <end position="431"/>
    </location>
</feature>
<protein>
    <submittedName>
        <fullName evidence="12">Methyl-accepting chemotaxis protein</fullName>
    </submittedName>
</protein>
<evidence type="ECO:0000256" key="5">
    <source>
        <dbReference type="ARBA" id="ARBA00023224"/>
    </source>
</evidence>
<evidence type="ECO:0000313" key="13">
    <source>
        <dbReference type="Proteomes" id="UP001589628"/>
    </source>
</evidence>
<reference evidence="12 13" key="1">
    <citation type="submission" date="2024-09" db="EMBL/GenBank/DDBJ databases">
        <authorList>
            <person name="Sun Q."/>
            <person name="Mori K."/>
        </authorList>
    </citation>
    <scope>NUCLEOTIDE SEQUENCE [LARGE SCALE GENOMIC DNA]</scope>
    <source>
        <strain evidence="12 13">ATCC 51285</strain>
    </source>
</reference>
<dbReference type="Gene3D" id="1.10.287.950">
    <property type="entry name" value="Methyl-accepting chemotaxis protein"/>
    <property type="match status" value="1"/>
</dbReference>
<keyword evidence="3 9" id="KW-1133">Transmembrane helix</keyword>
<sequence>MMRNLSIQGRLRLAFIILVLATLCLGGFSWWSLQTLQHNLSSDRAADMINSDILHIRSLERQLFEQPQEDTEQRLTEQLAQLEQRLQQDTNLLPLVGEYRSALDTLNSSINIQSRNETLMVSAAQEVKQNGLDLIIELQMEYQFLQSSNANRQELADILKLIEDTNTLITLIHEARIAEKDYLLGHAEARQLVEANTAHMMELGNKLKRDISDGDTQKIATAIVESVQLYRDAFQSFTEALAQRQQAKQGLEGAATTLVNSTNEAKLNRQMATEKMLSTSQTTTITLLLALVIFSIIFSNLISRSIVLPLKAISSLLANIAEGDGDLRQRLPVEGKDELTELSSSFNRFVEKLQQSIQRLAKVADSLSHASARLTSTTDHTRSQVESQRRETEQIATAVEEMAQTIQNVAANAEQASTQTHEANGRSSQGRKSMRSMREQLQALNQDINQTSASVQQLEQQSQAIGSIVDVIKGISEQTNLLALNAAIEAARAGEQGRGFAVVADEVRALAQRTKVSTDEIQQMIANLQNVSNQTRTVMATSLQRLEASLSTSDTTNQHLHDIAENMEQISSMNTQIASAAEQQAVVAGQVAGSIQRVAQLAEQSADASSQSAAASHEVNQQAQAIASEVGQFKY</sequence>
<comment type="caution">
    <text evidence="12">The sequence shown here is derived from an EMBL/GenBank/DDBJ whole genome shotgun (WGS) entry which is preliminary data.</text>
</comment>
<evidence type="ECO:0000256" key="8">
    <source>
        <dbReference type="SAM" id="MobiDB-lite"/>
    </source>
</evidence>
<accession>A0ABV5ZCC4</accession>
<dbReference type="SMART" id="SM00304">
    <property type="entry name" value="HAMP"/>
    <property type="match status" value="2"/>
</dbReference>
<keyword evidence="13" id="KW-1185">Reference proteome</keyword>
<evidence type="ECO:0000256" key="1">
    <source>
        <dbReference type="ARBA" id="ARBA00004141"/>
    </source>
</evidence>
<dbReference type="EMBL" id="JBHLZN010000003">
    <property type="protein sequence ID" value="MFB9886944.1"/>
    <property type="molecule type" value="Genomic_DNA"/>
</dbReference>
<proteinExistence type="inferred from homology"/>
<keyword evidence="5 7" id="KW-0807">Transducer</keyword>
<dbReference type="Pfam" id="PF00672">
    <property type="entry name" value="HAMP"/>
    <property type="match status" value="1"/>
</dbReference>
<dbReference type="PROSITE" id="PS50111">
    <property type="entry name" value="CHEMOTAXIS_TRANSDUC_2"/>
    <property type="match status" value="1"/>
</dbReference>
<feature type="transmembrane region" description="Helical" evidence="9">
    <location>
        <begin position="12"/>
        <end position="33"/>
    </location>
</feature>
<evidence type="ECO:0000259" key="10">
    <source>
        <dbReference type="PROSITE" id="PS50111"/>
    </source>
</evidence>
<dbReference type="PANTHER" id="PTHR32089">
    <property type="entry name" value="METHYL-ACCEPTING CHEMOTAXIS PROTEIN MCPB"/>
    <property type="match status" value="1"/>
</dbReference>
<evidence type="ECO:0000256" key="4">
    <source>
        <dbReference type="ARBA" id="ARBA00023136"/>
    </source>
</evidence>
<evidence type="ECO:0000259" key="11">
    <source>
        <dbReference type="PROSITE" id="PS50885"/>
    </source>
</evidence>
<keyword evidence="2 9" id="KW-0812">Transmembrane</keyword>
<evidence type="ECO:0000256" key="6">
    <source>
        <dbReference type="ARBA" id="ARBA00029447"/>
    </source>
</evidence>
<dbReference type="Pfam" id="PF00015">
    <property type="entry name" value="MCPsignal"/>
    <property type="match status" value="1"/>
</dbReference>
<evidence type="ECO:0000256" key="9">
    <source>
        <dbReference type="SAM" id="Phobius"/>
    </source>
</evidence>
<dbReference type="Proteomes" id="UP001589628">
    <property type="component" value="Unassembled WGS sequence"/>
</dbReference>
<dbReference type="SUPFAM" id="SSF58104">
    <property type="entry name" value="Methyl-accepting chemotaxis protein (MCP) signaling domain"/>
    <property type="match status" value="1"/>
</dbReference>
<dbReference type="CDD" id="cd06225">
    <property type="entry name" value="HAMP"/>
    <property type="match status" value="1"/>
</dbReference>
<comment type="similarity">
    <text evidence="6">Belongs to the methyl-accepting chemotaxis (MCP) protein family.</text>
</comment>
<evidence type="ECO:0000313" key="12">
    <source>
        <dbReference type="EMBL" id="MFB9886944.1"/>
    </source>
</evidence>
<comment type="subcellular location">
    <subcellularLocation>
        <location evidence="1">Membrane</location>
        <topology evidence="1">Multi-pass membrane protein</topology>
    </subcellularLocation>
</comment>
<dbReference type="SMART" id="SM00283">
    <property type="entry name" value="MA"/>
    <property type="match status" value="1"/>
</dbReference>
<gene>
    <name evidence="12" type="ORF">ACFFLH_11005</name>
</gene>
<evidence type="ECO:0000256" key="3">
    <source>
        <dbReference type="ARBA" id="ARBA00022989"/>
    </source>
</evidence>
<evidence type="ECO:0000256" key="2">
    <source>
        <dbReference type="ARBA" id="ARBA00022692"/>
    </source>
</evidence>
<dbReference type="InterPro" id="IPR004089">
    <property type="entry name" value="MCPsignal_dom"/>
</dbReference>
<keyword evidence="4 9" id="KW-0472">Membrane</keyword>
<dbReference type="CDD" id="cd11386">
    <property type="entry name" value="MCP_signal"/>
    <property type="match status" value="1"/>
</dbReference>
<dbReference type="RefSeq" id="WP_027312230.1">
    <property type="nucleotide sequence ID" value="NZ_JBHLZN010000003.1"/>
</dbReference>
<feature type="region of interest" description="Disordered" evidence="8">
    <location>
        <begin position="371"/>
        <end position="394"/>
    </location>
</feature>
<feature type="domain" description="HAMP" evidence="11">
    <location>
        <begin position="304"/>
        <end position="358"/>
    </location>
</feature>
<feature type="compositionally biased region" description="Basic and acidic residues" evidence="8">
    <location>
        <begin position="379"/>
        <end position="393"/>
    </location>
</feature>
<feature type="region of interest" description="Disordered" evidence="8">
    <location>
        <begin position="411"/>
        <end position="436"/>
    </location>
</feature>
<feature type="domain" description="Methyl-accepting transducer" evidence="10">
    <location>
        <begin position="363"/>
        <end position="599"/>
    </location>
</feature>
<evidence type="ECO:0000256" key="7">
    <source>
        <dbReference type="PROSITE-ProRule" id="PRU00284"/>
    </source>
</evidence>
<dbReference type="PROSITE" id="PS50885">
    <property type="entry name" value="HAMP"/>
    <property type="match status" value="1"/>
</dbReference>
<dbReference type="InterPro" id="IPR003660">
    <property type="entry name" value="HAMP_dom"/>
</dbReference>
<name>A0ABV5ZCC4_9GAMM</name>
<dbReference type="PANTHER" id="PTHR32089:SF119">
    <property type="entry name" value="METHYL-ACCEPTING CHEMOTAXIS PROTEIN CTPL"/>
    <property type="match status" value="1"/>
</dbReference>